<proteinExistence type="predicted"/>
<dbReference type="InterPro" id="IPR016181">
    <property type="entry name" value="Acyl_CoA_acyltransferase"/>
</dbReference>
<evidence type="ECO:0000259" key="1">
    <source>
        <dbReference type="PROSITE" id="PS51186"/>
    </source>
</evidence>
<sequence>MKSAYCLLKLLHENIPFFPLAYFNYYFLEFSGIPKKKPTRFDGQIIQATEKNLKELIQTFQQKAKKFSDRLDHNQIIILARDLDGRIVGYENLDLSSEHLESHSGIVIKIPPNSIYLYDAYILPEYRLKGVWIGFKNKISEIMVEHNRRRLFTFVDYENSLSLKSHLQFGFKIYENRKIWKIFGKPFCFTYPVQHDLNLIRALLNH</sequence>
<feature type="domain" description="N-acetyltransferase" evidence="1">
    <location>
        <begin position="43"/>
        <end position="198"/>
    </location>
</feature>
<dbReference type="PROSITE" id="PS51186">
    <property type="entry name" value="GNAT"/>
    <property type="match status" value="1"/>
</dbReference>
<reference evidence="2" key="1">
    <citation type="journal article" date="2020" name="mSystems">
        <title>Genome- and Community-Level Interaction Insights into Carbon Utilization and Element Cycling Functions of Hydrothermarchaeota in Hydrothermal Sediment.</title>
        <authorList>
            <person name="Zhou Z."/>
            <person name="Liu Y."/>
            <person name="Xu W."/>
            <person name="Pan J."/>
            <person name="Luo Z.H."/>
            <person name="Li M."/>
        </authorList>
    </citation>
    <scope>NUCLEOTIDE SEQUENCE [LARGE SCALE GENOMIC DNA]</scope>
    <source>
        <strain evidence="2">HyVt-76</strain>
    </source>
</reference>
<organism evidence="2">
    <name type="scientific">Caldithrix abyssi</name>
    <dbReference type="NCBI Taxonomy" id="187145"/>
    <lineage>
        <taxon>Bacteria</taxon>
        <taxon>Pseudomonadati</taxon>
        <taxon>Calditrichota</taxon>
        <taxon>Calditrichia</taxon>
        <taxon>Calditrichales</taxon>
        <taxon>Calditrichaceae</taxon>
        <taxon>Caldithrix</taxon>
    </lineage>
</organism>
<dbReference type="Gene3D" id="3.40.630.30">
    <property type="match status" value="1"/>
</dbReference>
<dbReference type="Proteomes" id="UP000886111">
    <property type="component" value="Unassembled WGS sequence"/>
</dbReference>
<gene>
    <name evidence="2" type="ORF">ENL21_01355</name>
</gene>
<comment type="caution">
    <text evidence="2">The sequence shown here is derived from an EMBL/GenBank/DDBJ whole genome shotgun (WGS) entry which is preliminary data.</text>
</comment>
<dbReference type="AlphaFoldDB" id="A0A7V5H213"/>
<protein>
    <submittedName>
        <fullName evidence="2">GNAT family N-acetyltransferase</fullName>
    </submittedName>
</protein>
<dbReference type="InterPro" id="IPR000182">
    <property type="entry name" value="GNAT_dom"/>
</dbReference>
<dbReference type="SUPFAM" id="SSF55729">
    <property type="entry name" value="Acyl-CoA N-acyltransferases (Nat)"/>
    <property type="match status" value="1"/>
</dbReference>
<accession>A0A7V5H213</accession>
<name>A0A7V5H213_CALAY</name>
<dbReference type="EMBL" id="DRTD01000097">
    <property type="protein sequence ID" value="HHE54399.1"/>
    <property type="molecule type" value="Genomic_DNA"/>
</dbReference>
<dbReference type="GO" id="GO:0016747">
    <property type="term" value="F:acyltransferase activity, transferring groups other than amino-acyl groups"/>
    <property type="evidence" value="ECO:0007669"/>
    <property type="project" value="InterPro"/>
</dbReference>
<evidence type="ECO:0000313" key="2">
    <source>
        <dbReference type="EMBL" id="HHE54399.1"/>
    </source>
</evidence>